<dbReference type="InterPro" id="IPR041522">
    <property type="entry name" value="CdaR_GGDEF"/>
</dbReference>
<dbReference type="PANTHER" id="PTHR33744">
    <property type="entry name" value="CARBOHYDRATE DIACID REGULATOR"/>
    <property type="match status" value="1"/>
</dbReference>
<dbReference type="Pfam" id="PF17853">
    <property type="entry name" value="GGDEF_2"/>
    <property type="match status" value="1"/>
</dbReference>
<evidence type="ECO:0000259" key="3">
    <source>
        <dbReference type="Pfam" id="PF14361"/>
    </source>
</evidence>
<dbReference type="InterPro" id="IPR042070">
    <property type="entry name" value="PucR_C-HTH_sf"/>
</dbReference>
<feature type="domain" description="RsbT co-antagonist protein RsbRD N-terminal" evidence="3">
    <location>
        <begin position="28"/>
        <end position="170"/>
    </location>
</feature>
<dbReference type="EMBL" id="BPRH01002334">
    <property type="protein sequence ID" value="GJF16807.1"/>
    <property type="molecule type" value="Genomic_DNA"/>
</dbReference>
<evidence type="ECO:0000313" key="5">
    <source>
        <dbReference type="EMBL" id="GJF16807.1"/>
    </source>
</evidence>
<dbReference type="InterPro" id="IPR051448">
    <property type="entry name" value="CdaR-like_regulators"/>
</dbReference>
<proteinExistence type="inferred from homology"/>
<evidence type="ECO:0000259" key="2">
    <source>
        <dbReference type="Pfam" id="PF13556"/>
    </source>
</evidence>
<sequence>MTPNGRDDPVSEGAATLIGQLGDRLGILARSMHQLLIIEIPELREDAQLLQLLNDSIEANVETVFTAIRHDIAIDNVKPPTAALEHARRLAQRGDSVNILVRAYRLAHKAVLDEVREEIRASQLDSQLGLDIFGKIAEITFGYVDWISQKVVATYQSERDQWMENRNSVRALRVREVLDNREIDVDAMTAQIRYPLSHIHLAAVLWDGGSTADDALVLMERFVCQLGESIGASTTPLFIPVDRMTGFAWIPLLADAARHAVAKVRTFAAAQSDDAPRIAVGDPLPHIDGFRRSHQQAEDAHSVAIALGANAPRATASADPGLSMAALLGGNIKAAAAWVDHALGPLASPTANDARLRDTLRVFLRTGSSFKSAADELHVHPNTIKYRVHRAAERRGKPLTQDRLDIEVALTLCHWYGSAVLKGSDSVEPQCRVN</sequence>
<dbReference type="Pfam" id="PF14361">
    <property type="entry name" value="RsbRD_N"/>
    <property type="match status" value="1"/>
</dbReference>
<dbReference type="Proteomes" id="UP001060504">
    <property type="component" value="Unassembled WGS sequence"/>
</dbReference>
<feature type="domain" description="PucR C-terminal helix-turn-helix" evidence="2">
    <location>
        <begin position="356"/>
        <end position="411"/>
    </location>
</feature>
<evidence type="ECO:0000256" key="1">
    <source>
        <dbReference type="ARBA" id="ARBA00006754"/>
    </source>
</evidence>
<dbReference type="InterPro" id="IPR025751">
    <property type="entry name" value="RsbRD_N_dom"/>
</dbReference>
<reference evidence="5 6" key="1">
    <citation type="submission" date="2021-08" db="EMBL/GenBank/DDBJ databases">
        <title>Draft genome sequence of Mycolicibacterium sp. NGTWS1702 strain.</title>
        <authorList>
            <person name="Matsumoto M."/>
            <person name="Tang B.C.C."/>
            <person name="Machida Y."/>
            <person name="Matoyama H."/>
            <person name="Kishihara T."/>
            <person name="Sato S."/>
            <person name="Kondo I."/>
            <person name="Sano M."/>
            <person name="Kato G."/>
        </authorList>
    </citation>
    <scope>NUCLEOTIDE SEQUENCE [LARGE SCALE GENOMIC DNA]</scope>
    <source>
        <strain evidence="5 6">NGTWSNA01</strain>
    </source>
</reference>
<evidence type="ECO:0000313" key="6">
    <source>
        <dbReference type="Proteomes" id="UP001060504"/>
    </source>
</evidence>
<evidence type="ECO:0000259" key="4">
    <source>
        <dbReference type="Pfam" id="PF17853"/>
    </source>
</evidence>
<accession>A0ABQ4VCJ0</accession>
<protein>
    <submittedName>
        <fullName evidence="5">ABC transporter substrate-binding protein</fullName>
    </submittedName>
</protein>
<feature type="domain" description="CdaR GGDEF-like" evidence="4">
    <location>
        <begin position="181"/>
        <end position="302"/>
    </location>
</feature>
<dbReference type="InterPro" id="IPR025736">
    <property type="entry name" value="PucR_C-HTH_dom"/>
</dbReference>
<name>A0ABQ4VCJ0_9MYCO</name>
<gene>
    <name evidence="5" type="ORF">NGTWS1702_22280</name>
</gene>
<comment type="caution">
    <text evidence="5">The sequence shown here is derived from an EMBL/GenBank/DDBJ whole genome shotgun (WGS) entry which is preliminary data.</text>
</comment>
<keyword evidence="6" id="KW-1185">Reference proteome</keyword>
<comment type="similarity">
    <text evidence="1">Belongs to the CdaR family.</text>
</comment>
<dbReference type="PANTHER" id="PTHR33744:SF1">
    <property type="entry name" value="DNA-BINDING TRANSCRIPTIONAL ACTIVATOR ADER"/>
    <property type="match status" value="1"/>
</dbReference>
<organism evidence="5 6">
    <name type="scientific">Mycolicibacterium cyprinidarum</name>
    <dbReference type="NCBI Taxonomy" id="2860311"/>
    <lineage>
        <taxon>Bacteria</taxon>
        <taxon>Bacillati</taxon>
        <taxon>Actinomycetota</taxon>
        <taxon>Actinomycetes</taxon>
        <taxon>Mycobacteriales</taxon>
        <taxon>Mycobacteriaceae</taxon>
        <taxon>Mycolicibacterium</taxon>
    </lineage>
</organism>
<dbReference type="Pfam" id="PF13556">
    <property type="entry name" value="HTH_30"/>
    <property type="match status" value="1"/>
</dbReference>
<dbReference type="Gene3D" id="1.10.10.2840">
    <property type="entry name" value="PucR C-terminal helix-turn-helix domain"/>
    <property type="match status" value="1"/>
</dbReference>